<dbReference type="PANTHER" id="PTHR30118:SF15">
    <property type="entry name" value="TRANSCRIPTIONAL REGULATORY PROTEIN"/>
    <property type="match status" value="1"/>
</dbReference>
<gene>
    <name evidence="6" type="ORF">JOF53_001238</name>
</gene>
<dbReference type="Pfam" id="PF03466">
    <property type="entry name" value="LysR_substrate"/>
    <property type="match status" value="1"/>
</dbReference>
<evidence type="ECO:0000256" key="4">
    <source>
        <dbReference type="ARBA" id="ARBA00023163"/>
    </source>
</evidence>
<dbReference type="InterPro" id="IPR036390">
    <property type="entry name" value="WH_DNA-bd_sf"/>
</dbReference>
<dbReference type="RefSeq" id="WP_086786639.1">
    <property type="nucleotide sequence ID" value="NZ_JAGIOO010000001.1"/>
</dbReference>
<keyword evidence="3 6" id="KW-0238">DNA-binding</keyword>
<sequence length="322" mass="35899">MASRGRSLDGPGPLEAEDNRAFAPRSLHKIDFNLMIPLHALLVEVNVTRAAERTMVGQPAMSASLSRLRKHFGDELLVRNGRALELTPFASSLVEPVTEVLEQMHAVMGRNAEVDPASMHRTFSVVTSDYVSIVLLKKLLAVLAELAPQVRLEILQPAEGLVTTMRRTSSDFVIAPSGLIPAEFEHFGSVHLFDDDTLMAVDRNNTRVGDRITVEELSRQRMLVFEVQQEGLPWVNQARTTVSTSAGYFTVTMQLLAGSQMSCLVQRKLFDLYGEAVGLREVEVADLALPVLRETLYWHPRHTGDPEHRWVRQKLVEIAATL</sequence>
<dbReference type="InterPro" id="IPR050389">
    <property type="entry name" value="LysR-type_TF"/>
</dbReference>
<evidence type="ECO:0000313" key="7">
    <source>
        <dbReference type="Proteomes" id="UP001519363"/>
    </source>
</evidence>
<dbReference type="Gene3D" id="3.40.190.10">
    <property type="entry name" value="Periplasmic binding protein-like II"/>
    <property type="match status" value="2"/>
</dbReference>
<dbReference type="EMBL" id="JAGIOO010000001">
    <property type="protein sequence ID" value="MBP2472366.1"/>
    <property type="molecule type" value="Genomic_DNA"/>
</dbReference>
<evidence type="ECO:0000313" key="6">
    <source>
        <dbReference type="EMBL" id="MBP2472366.1"/>
    </source>
</evidence>
<evidence type="ECO:0000259" key="5">
    <source>
        <dbReference type="PROSITE" id="PS50931"/>
    </source>
</evidence>
<accession>A0ABS5A6Z1</accession>
<dbReference type="SUPFAM" id="SSF46785">
    <property type="entry name" value="Winged helix' DNA-binding domain"/>
    <property type="match status" value="1"/>
</dbReference>
<protein>
    <submittedName>
        <fullName evidence="6">DNA-binding transcriptional LysR family regulator</fullName>
    </submittedName>
</protein>
<keyword evidence="4" id="KW-0804">Transcription</keyword>
<dbReference type="PANTHER" id="PTHR30118">
    <property type="entry name" value="HTH-TYPE TRANSCRIPTIONAL REGULATOR LEUO-RELATED"/>
    <property type="match status" value="1"/>
</dbReference>
<dbReference type="InterPro" id="IPR000847">
    <property type="entry name" value="LysR_HTH_N"/>
</dbReference>
<dbReference type="GO" id="GO:0003677">
    <property type="term" value="F:DNA binding"/>
    <property type="evidence" value="ECO:0007669"/>
    <property type="project" value="UniProtKB-KW"/>
</dbReference>
<dbReference type="Proteomes" id="UP001519363">
    <property type="component" value="Unassembled WGS sequence"/>
</dbReference>
<dbReference type="InterPro" id="IPR036388">
    <property type="entry name" value="WH-like_DNA-bd_sf"/>
</dbReference>
<comment type="similarity">
    <text evidence="1">Belongs to the LysR transcriptional regulatory family.</text>
</comment>
<keyword evidence="2" id="KW-0805">Transcription regulation</keyword>
<dbReference type="PRINTS" id="PR00039">
    <property type="entry name" value="HTHLYSR"/>
</dbReference>
<evidence type="ECO:0000256" key="1">
    <source>
        <dbReference type="ARBA" id="ARBA00009437"/>
    </source>
</evidence>
<reference evidence="6 7" key="1">
    <citation type="submission" date="2021-03" db="EMBL/GenBank/DDBJ databases">
        <title>Sequencing the genomes of 1000 actinobacteria strains.</title>
        <authorList>
            <person name="Klenk H.-P."/>
        </authorList>
    </citation>
    <scope>NUCLEOTIDE SEQUENCE [LARGE SCALE GENOMIC DNA]</scope>
    <source>
        <strain evidence="6 7">DSM 44580</strain>
    </source>
</reference>
<evidence type="ECO:0000256" key="3">
    <source>
        <dbReference type="ARBA" id="ARBA00023125"/>
    </source>
</evidence>
<dbReference type="SUPFAM" id="SSF53850">
    <property type="entry name" value="Periplasmic binding protein-like II"/>
    <property type="match status" value="1"/>
</dbReference>
<name>A0ABS5A6Z1_9PSEU</name>
<evidence type="ECO:0000256" key="2">
    <source>
        <dbReference type="ARBA" id="ARBA00023015"/>
    </source>
</evidence>
<dbReference type="Gene3D" id="1.10.10.10">
    <property type="entry name" value="Winged helix-like DNA-binding domain superfamily/Winged helix DNA-binding domain"/>
    <property type="match status" value="1"/>
</dbReference>
<proteinExistence type="inferred from homology"/>
<keyword evidence="7" id="KW-1185">Reference proteome</keyword>
<comment type="caution">
    <text evidence="6">The sequence shown here is derived from an EMBL/GenBank/DDBJ whole genome shotgun (WGS) entry which is preliminary data.</text>
</comment>
<dbReference type="PROSITE" id="PS50931">
    <property type="entry name" value="HTH_LYSR"/>
    <property type="match status" value="1"/>
</dbReference>
<feature type="domain" description="HTH lysR-type" evidence="5">
    <location>
        <begin position="30"/>
        <end position="87"/>
    </location>
</feature>
<organism evidence="6 7">
    <name type="scientific">Crossiella equi</name>
    <dbReference type="NCBI Taxonomy" id="130796"/>
    <lineage>
        <taxon>Bacteria</taxon>
        <taxon>Bacillati</taxon>
        <taxon>Actinomycetota</taxon>
        <taxon>Actinomycetes</taxon>
        <taxon>Pseudonocardiales</taxon>
        <taxon>Pseudonocardiaceae</taxon>
        <taxon>Crossiella</taxon>
    </lineage>
</organism>
<dbReference type="Pfam" id="PF00126">
    <property type="entry name" value="HTH_1"/>
    <property type="match status" value="1"/>
</dbReference>
<dbReference type="InterPro" id="IPR005119">
    <property type="entry name" value="LysR_subst-bd"/>
</dbReference>